<evidence type="ECO:0000313" key="1">
    <source>
        <dbReference type="EMBL" id="KGD60309.1"/>
    </source>
</evidence>
<keyword evidence="2" id="KW-1185">Reference proteome</keyword>
<comment type="caution">
    <text evidence="1">The sequence shown here is derived from an EMBL/GenBank/DDBJ whole genome shotgun (WGS) entry which is preliminary data.</text>
</comment>
<dbReference type="EMBL" id="ARXU01000012">
    <property type="protein sequence ID" value="KGD60309.1"/>
    <property type="molecule type" value="Genomic_DNA"/>
</dbReference>
<dbReference type="RefSeq" id="WP_035249443.1">
    <property type="nucleotide sequence ID" value="NZ_ARXU01000012.1"/>
</dbReference>
<name>A0ABR4WA85_9GAMM</name>
<organism evidence="1 2">
    <name type="scientific">Alcanivorax jadensis T9</name>
    <dbReference type="NCBI Taxonomy" id="1177181"/>
    <lineage>
        <taxon>Bacteria</taxon>
        <taxon>Pseudomonadati</taxon>
        <taxon>Pseudomonadota</taxon>
        <taxon>Gammaproteobacteria</taxon>
        <taxon>Oceanospirillales</taxon>
        <taxon>Alcanivoracaceae</taxon>
        <taxon>Alcanivorax</taxon>
    </lineage>
</organism>
<sequence>MSYHREGTVIGIAAGDTGADPDSGVFIDGWSVDMAIANYDVGLDDPSINGVRVEIPTGDPLIKRQIVFVTRDGLDMDDIILIEKNLSGPDKLAHVLAYETLDFMEPGVKDFFNDVQIMADNGDSLTVVMSDVASRVCSEALIGTNNANRYPKVVGVIHDDDSDTESLEPQRMRYAEAGVQREILFENDTLFRINDNTDRIDYISISNGGAITQWATNDSDLIAEYCP</sequence>
<accession>A0ABR4WA85</accession>
<evidence type="ECO:0000313" key="2">
    <source>
        <dbReference type="Proteomes" id="UP000029443"/>
    </source>
</evidence>
<protein>
    <submittedName>
        <fullName evidence="1">Uncharacterized protein</fullName>
    </submittedName>
</protein>
<gene>
    <name evidence="1" type="ORF">T9A_02702</name>
</gene>
<dbReference type="Proteomes" id="UP000029443">
    <property type="component" value="Unassembled WGS sequence"/>
</dbReference>
<proteinExistence type="predicted"/>
<reference evidence="1 2" key="1">
    <citation type="submission" date="2012-09" db="EMBL/GenBank/DDBJ databases">
        <title>Genome Sequence of alkane-degrading Bacterium Alcanivorax jadensis T9.</title>
        <authorList>
            <person name="Lai Q."/>
            <person name="Shao Z."/>
        </authorList>
    </citation>
    <scope>NUCLEOTIDE SEQUENCE [LARGE SCALE GENOMIC DNA]</scope>
    <source>
        <strain evidence="1 2">T9</strain>
    </source>
</reference>